<organism evidence="6 7">
    <name type="scientific">Pythium insidiosum</name>
    <name type="common">Pythiosis disease agent</name>
    <dbReference type="NCBI Taxonomy" id="114742"/>
    <lineage>
        <taxon>Eukaryota</taxon>
        <taxon>Sar</taxon>
        <taxon>Stramenopiles</taxon>
        <taxon>Oomycota</taxon>
        <taxon>Peronosporomycetes</taxon>
        <taxon>Pythiales</taxon>
        <taxon>Pythiaceae</taxon>
        <taxon>Pythium</taxon>
    </lineage>
</organism>
<name>A0AAD5QA08_PYTIN</name>
<keyword evidence="3" id="KW-0106">Calcium</keyword>
<keyword evidence="7" id="KW-1185">Reference proteome</keyword>
<dbReference type="PROSITE" id="PS50222">
    <property type="entry name" value="EF_HAND_2"/>
    <property type="match status" value="5"/>
</dbReference>
<feature type="region of interest" description="Disordered" evidence="4">
    <location>
        <begin position="650"/>
        <end position="677"/>
    </location>
</feature>
<evidence type="ECO:0000256" key="4">
    <source>
        <dbReference type="SAM" id="MobiDB-lite"/>
    </source>
</evidence>
<feature type="domain" description="EF-hand" evidence="5">
    <location>
        <begin position="51"/>
        <end position="86"/>
    </location>
</feature>
<dbReference type="PANTHER" id="PTHR34524">
    <property type="entry name" value="CALCYPHOSIN"/>
    <property type="match status" value="1"/>
</dbReference>
<feature type="domain" description="EF-hand" evidence="5">
    <location>
        <begin position="398"/>
        <end position="433"/>
    </location>
</feature>
<evidence type="ECO:0000313" key="7">
    <source>
        <dbReference type="Proteomes" id="UP001209570"/>
    </source>
</evidence>
<keyword evidence="2" id="KW-0677">Repeat</keyword>
<evidence type="ECO:0000256" key="2">
    <source>
        <dbReference type="ARBA" id="ARBA00022737"/>
    </source>
</evidence>
<evidence type="ECO:0000259" key="5">
    <source>
        <dbReference type="PROSITE" id="PS50222"/>
    </source>
</evidence>
<feature type="compositionally biased region" description="Acidic residues" evidence="4">
    <location>
        <begin position="201"/>
        <end position="216"/>
    </location>
</feature>
<proteinExistence type="predicted"/>
<feature type="region of interest" description="Disordered" evidence="4">
    <location>
        <begin position="192"/>
        <end position="235"/>
    </location>
</feature>
<dbReference type="SUPFAM" id="SSF47473">
    <property type="entry name" value="EF-hand"/>
    <property type="match status" value="2"/>
</dbReference>
<accession>A0AAD5QA08</accession>
<dbReference type="PROSITE" id="PS00018">
    <property type="entry name" value="EF_HAND_1"/>
    <property type="match status" value="5"/>
</dbReference>
<dbReference type="Proteomes" id="UP001209570">
    <property type="component" value="Unassembled WGS sequence"/>
</dbReference>
<dbReference type="InterPro" id="IPR011992">
    <property type="entry name" value="EF-hand-dom_pair"/>
</dbReference>
<dbReference type="InterPro" id="IPR002048">
    <property type="entry name" value="EF_hand_dom"/>
</dbReference>
<dbReference type="InterPro" id="IPR018247">
    <property type="entry name" value="EF_Hand_1_Ca_BS"/>
</dbReference>
<feature type="domain" description="EF-hand" evidence="5">
    <location>
        <begin position="15"/>
        <end position="50"/>
    </location>
</feature>
<dbReference type="GO" id="GO:0005509">
    <property type="term" value="F:calcium ion binding"/>
    <property type="evidence" value="ECO:0007669"/>
    <property type="project" value="InterPro"/>
</dbReference>
<gene>
    <name evidence="6" type="ORF">P43SY_007107</name>
</gene>
<dbReference type="InterPro" id="IPR051581">
    <property type="entry name" value="Ca-bind"/>
</dbReference>
<evidence type="ECO:0000256" key="1">
    <source>
        <dbReference type="ARBA" id="ARBA00022723"/>
    </source>
</evidence>
<comment type="caution">
    <text evidence="6">The sequence shown here is derived from an EMBL/GenBank/DDBJ whole genome shotgun (WGS) entry which is preliminary data.</text>
</comment>
<dbReference type="SMART" id="SM00054">
    <property type="entry name" value="EFh"/>
    <property type="match status" value="6"/>
</dbReference>
<feature type="domain" description="EF-hand" evidence="5">
    <location>
        <begin position="470"/>
        <end position="505"/>
    </location>
</feature>
<keyword evidence="1" id="KW-0479">Metal-binding</keyword>
<dbReference type="EMBL" id="JAKCXM010000083">
    <property type="protein sequence ID" value="KAJ0403356.1"/>
    <property type="molecule type" value="Genomic_DNA"/>
</dbReference>
<dbReference type="Pfam" id="PF13499">
    <property type="entry name" value="EF-hand_7"/>
    <property type="match status" value="3"/>
</dbReference>
<evidence type="ECO:0000313" key="6">
    <source>
        <dbReference type="EMBL" id="KAJ0403356.1"/>
    </source>
</evidence>
<reference evidence="6" key="1">
    <citation type="submission" date="2021-12" db="EMBL/GenBank/DDBJ databases">
        <title>Prjna785345.</title>
        <authorList>
            <person name="Rujirawat T."/>
            <person name="Krajaejun T."/>
        </authorList>
    </citation>
    <scope>NUCLEOTIDE SEQUENCE</scope>
    <source>
        <strain evidence="6">Pi057C3</strain>
    </source>
</reference>
<evidence type="ECO:0000256" key="3">
    <source>
        <dbReference type="ARBA" id="ARBA00022837"/>
    </source>
</evidence>
<sequence length="677" mass="75288">MARVRAKLLSRCGENGLNALHRVLALLDTSGDGVLSAQELKFGLRDLGVELSPSELTAVMTYLDKDKDGQVTLEELLEGLRGEGSLSPHRRALVLRAFRVMDQRRRGVVTLDDLRENYDVSQLPRVRAGTVSKAQALREFLREWEEIGLRNGETGISEDAYVTFYHNVSATIEDDGDFELLMRNTWHVTPEHDEAPVVDIGGDDTERDEEDGDAEGDDGRVDRTPTPGAAAAAAAASDEDDWKYLRSVLHRPVGAWGDAESTQRPVVPTLDDLCRRLGANRVWGDGNETMNTRAFSNALCAIDRRLHSKDALRVAEIVRAACCEHTGGDIISLRRLLHRLEGSCVGSRGSPAVPAEMSSASAVPAIIERIRRRLCQRLAQSEAAAGCQPTASSAGAFLGLNSLQRTLRIMDSNGDRRLSKDELRVGLQKLGVLVTFHELDQLFTVLDADRSGCVDSDEFLVAMRGDMNPRRLALVHLAFDRLDCDRDGAVTLKELRRAFDVSRHPEVQAGRLSADDALRLFAQQWDLKDRDGTITREEFEIYYRNVSASIDRDDYFELMMRNAWHISGGDGACANSSNRRVLVTDADGAQRVVEVKDDLGIRADEHERIRARLQAQGAAVDATSKSVFRGFKSRKWAALVRRQLVNEAAKRQRESEEQQQSAQRRILRAPLKAHYGF</sequence>
<dbReference type="Gene3D" id="1.10.238.10">
    <property type="entry name" value="EF-hand"/>
    <property type="match status" value="4"/>
</dbReference>
<dbReference type="CDD" id="cd00051">
    <property type="entry name" value="EFh"/>
    <property type="match status" value="2"/>
</dbReference>
<protein>
    <recommendedName>
        <fullName evidence="5">EF-hand domain-containing protein</fullName>
    </recommendedName>
</protein>
<dbReference type="AlphaFoldDB" id="A0AAD5QA08"/>
<feature type="domain" description="EF-hand" evidence="5">
    <location>
        <begin position="434"/>
        <end position="469"/>
    </location>
</feature>
<dbReference type="PANTHER" id="PTHR34524:SF6">
    <property type="entry name" value="CALCYPHOSINE LIKE"/>
    <property type="match status" value="1"/>
</dbReference>